<evidence type="ECO:0000313" key="3">
    <source>
        <dbReference type="Proteomes" id="UP000614610"/>
    </source>
</evidence>
<dbReference type="Proteomes" id="UP000614610">
    <property type="component" value="Unassembled WGS sequence"/>
</dbReference>
<feature type="compositionally biased region" description="Basic residues" evidence="1">
    <location>
        <begin position="272"/>
        <end position="281"/>
    </location>
</feature>
<dbReference type="OrthoDB" id="5403747at2759"/>
<feature type="compositionally biased region" description="Basic and acidic residues" evidence="1">
    <location>
        <begin position="117"/>
        <end position="130"/>
    </location>
</feature>
<organism evidence="2 3">
    <name type="scientific">Orbilia oligospora</name>
    <name type="common">Nematode-trapping fungus</name>
    <name type="synonym">Arthrobotrys oligospora</name>
    <dbReference type="NCBI Taxonomy" id="2813651"/>
    <lineage>
        <taxon>Eukaryota</taxon>
        <taxon>Fungi</taxon>
        <taxon>Dikarya</taxon>
        <taxon>Ascomycota</taxon>
        <taxon>Pezizomycotina</taxon>
        <taxon>Orbiliomycetes</taxon>
        <taxon>Orbiliales</taxon>
        <taxon>Orbiliaceae</taxon>
        <taxon>Orbilia</taxon>
    </lineage>
</organism>
<evidence type="ECO:0000256" key="1">
    <source>
        <dbReference type="SAM" id="MobiDB-lite"/>
    </source>
</evidence>
<name>A0A8H8V929_ORBOL</name>
<feature type="compositionally biased region" description="Basic and acidic residues" evidence="1">
    <location>
        <begin position="190"/>
        <end position="219"/>
    </location>
</feature>
<dbReference type="AlphaFoldDB" id="A0A8H8V929"/>
<dbReference type="EMBL" id="WIWT01000037">
    <property type="protein sequence ID" value="KAF3210563.1"/>
    <property type="molecule type" value="Genomic_DNA"/>
</dbReference>
<accession>A0A8H8V929</accession>
<comment type="caution">
    <text evidence="2">The sequence shown here is derived from an EMBL/GenBank/DDBJ whole genome shotgun (WGS) entry which is preliminary data.</text>
</comment>
<gene>
    <name evidence="2" type="ORF">TWF679_006764</name>
</gene>
<feature type="compositionally biased region" description="Basic and acidic residues" evidence="1">
    <location>
        <begin position="282"/>
        <end position="294"/>
    </location>
</feature>
<protein>
    <submittedName>
        <fullName evidence="2">Uncharacterized protein</fullName>
    </submittedName>
</protein>
<sequence>MAPVKATTTTQSPARDKTCESFAKKGKNVEVLITVLLSTKRPDAFGLDASQVDWDLVAKRLGLKNAKVASTRFGQVKKELIECAESMNLMDSVTGEASGEGDFKGEGGEITPPETPVKVKPDPEPKERNSPKGRVAKGTPKTSGGRGRRSKAVKVKDEEEVEPVVEQGVESGEESTDVLDIGAKNGKSCLDPRERSKGATPKAIEERIAKLKREAKALDSRCAVQPSAPHKPKGNYYTAPPVPGHPYGFKRNLAQTQGDEDQEGGKPAGGRGTKKAKTVKKKPQDSNETGEKLDGANAKSEGDYAGDDNDDDDDDKPLSATINRGINGVRISEEAKKDGAAAA</sequence>
<feature type="compositionally biased region" description="Basic and acidic residues" evidence="1">
    <location>
        <begin position="331"/>
        <end position="343"/>
    </location>
</feature>
<feature type="compositionally biased region" description="Acidic residues" evidence="1">
    <location>
        <begin position="304"/>
        <end position="315"/>
    </location>
</feature>
<reference evidence="2" key="1">
    <citation type="submission" date="2019-06" db="EMBL/GenBank/DDBJ databases">
        <authorList>
            <person name="Palmer J.M."/>
        </authorList>
    </citation>
    <scope>NUCLEOTIDE SEQUENCE</scope>
    <source>
        <strain evidence="2">TWF679</strain>
    </source>
</reference>
<proteinExistence type="predicted"/>
<feature type="region of interest" description="Disordered" evidence="1">
    <location>
        <begin position="93"/>
        <end position="343"/>
    </location>
</feature>
<evidence type="ECO:0000313" key="2">
    <source>
        <dbReference type="EMBL" id="KAF3210563.1"/>
    </source>
</evidence>